<accession>A0AAV7YTH4</accession>
<keyword evidence="1" id="KW-0175">Coiled coil</keyword>
<gene>
    <name evidence="3" type="ORF">M0812_22054</name>
</gene>
<feature type="coiled-coil region" evidence="1">
    <location>
        <begin position="330"/>
        <end position="375"/>
    </location>
</feature>
<feature type="compositionally biased region" description="Basic and acidic residues" evidence="2">
    <location>
        <begin position="432"/>
        <end position="447"/>
    </location>
</feature>
<feature type="compositionally biased region" description="Polar residues" evidence="2">
    <location>
        <begin position="38"/>
        <end position="56"/>
    </location>
</feature>
<name>A0AAV7YTH4_9EUKA</name>
<feature type="compositionally biased region" description="Polar residues" evidence="2">
    <location>
        <begin position="17"/>
        <end position="29"/>
    </location>
</feature>
<evidence type="ECO:0000256" key="2">
    <source>
        <dbReference type="SAM" id="MobiDB-lite"/>
    </source>
</evidence>
<dbReference type="Proteomes" id="UP001146793">
    <property type="component" value="Unassembled WGS sequence"/>
</dbReference>
<organism evidence="3 4">
    <name type="scientific">Anaeramoeba flamelloides</name>
    <dbReference type="NCBI Taxonomy" id="1746091"/>
    <lineage>
        <taxon>Eukaryota</taxon>
        <taxon>Metamonada</taxon>
        <taxon>Anaeramoebidae</taxon>
        <taxon>Anaeramoeba</taxon>
    </lineage>
</organism>
<dbReference type="EMBL" id="JANTQA010000047">
    <property type="protein sequence ID" value="KAJ3433103.1"/>
    <property type="molecule type" value="Genomic_DNA"/>
</dbReference>
<dbReference type="AlphaFoldDB" id="A0AAV7YTH4"/>
<feature type="compositionally biased region" description="Basic residues" evidence="2">
    <location>
        <begin position="448"/>
        <end position="458"/>
    </location>
</feature>
<proteinExistence type="predicted"/>
<protein>
    <submittedName>
        <fullName evidence="3">Uncharacterized protein</fullName>
    </submittedName>
</protein>
<evidence type="ECO:0000256" key="1">
    <source>
        <dbReference type="SAM" id="Coils"/>
    </source>
</evidence>
<reference evidence="3" key="1">
    <citation type="submission" date="2022-08" db="EMBL/GenBank/DDBJ databases">
        <title>Novel sulphate-reducing endosymbionts in the free-living metamonad Anaeramoeba.</title>
        <authorList>
            <person name="Jerlstrom-Hultqvist J."/>
            <person name="Cepicka I."/>
            <person name="Gallot-Lavallee L."/>
            <person name="Salas-Leiva D."/>
            <person name="Curtis B.A."/>
            <person name="Zahonova K."/>
            <person name="Pipaliya S."/>
            <person name="Dacks J."/>
            <person name="Roger A.J."/>
        </authorList>
    </citation>
    <scope>NUCLEOTIDE SEQUENCE</scope>
    <source>
        <strain evidence="3">Busselton2</strain>
    </source>
</reference>
<evidence type="ECO:0000313" key="4">
    <source>
        <dbReference type="Proteomes" id="UP001146793"/>
    </source>
</evidence>
<feature type="coiled-coil region" evidence="1">
    <location>
        <begin position="83"/>
        <end position="256"/>
    </location>
</feature>
<feature type="compositionally biased region" description="Basic residues" evidence="2">
    <location>
        <begin position="7"/>
        <end position="16"/>
    </location>
</feature>
<feature type="region of interest" description="Disordered" evidence="2">
    <location>
        <begin position="432"/>
        <end position="458"/>
    </location>
</feature>
<comment type="caution">
    <text evidence="3">The sequence shown here is derived from an EMBL/GenBank/DDBJ whole genome shotgun (WGS) entry which is preliminary data.</text>
</comment>
<feature type="region of interest" description="Disordered" evidence="2">
    <location>
        <begin position="1"/>
        <end position="71"/>
    </location>
</feature>
<sequence length="458" mass="55000">MITIRQNLKKPKRTRRSLSLSENQDQILQFINERNPPLDNSNNSSERQIESKNINQSGSESESESENNEDKVKELVNFGNAMLEKKREDQKTIEKLKEKLKKKKLKMKLLKNNTVNLNNQIRELERSDRFTKKSVTSKDEIIKEYRNQLDKSENENFKFRKVLVDLMNQQRNMGGQYKGETEIGTDLEIQTEELLKQIEELKANLQKSWKRWEDLVCKKNNESQKIKKYYKLKEELKTKEKQIDQLTKQSKNLTNIEYNYFKIEQIKTEEKIKGLTLEAQYQDQKINNLTKNEQALLQEINNLNQLLTDNARKKIEKYPQSQSVSNELVVLEKNQTITRLSRELNKLALESENKYNNLEKKLKLERKKIKRRDKNLQSYYKKLIEYRQNYDRLKIIVYQYKFGKKYFKKKVGELMKQIQDIVMNEDNEIENEIDKKKNNNEKNEKIPNRKLKKNNKEK</sequence>
<evidence type="ECO:0000313" key="3">
    <source>
        <dbReference type="EMBL" id="KAJ3433103.1"/>
    </source>
</evidence>